<evidence type="ECO:0000313" key="2">
    <source>
        <dbReference type="EMBL" id="GBP42468.1"/>
    </source>
</evidence>
<feature type="region of interest" description="Disordered" evidence="1">
    <location>
        <begin position="1"/>
        <end position="20"/>
    </location>
</feature>
<evidence type="ECO:0000256" key="1">
    <source>
        <dbReference type="SAM" id="MobiDB-lite"/>
    </source>
</evidence>
<dbReference type="Proteomes" id="UP000299102">
    <property type="component" value="Unassembled WGS sequence"/>
</dbReference>
<keyword evidence="3" id="KW-1185">Reference proteome</keyword>
<feature type="compositionally biased region" description="Low complexity" evidence="1">
    <location>
        <begin position="42"/>
        <end position="66"/>
    </location>
</feature>
<accession>A0A4C1VTM3</accession>
<reference evidence="2 3" key="1">
    <citation type="journal article" date="2019" name="Commun. Biol.">
        <title>The bagworm genome reveals a unique fibroin gene that provides high tensile strength.</title>
        <authorList>
            <person name="Kono N."/>
            <person name="Nakamura H."/>
            <person name="Ohtoshi R."/>
            <person name="Tomita M."/>
            <person name="Numata K."/>
            <person name="Arakawa K."/>
        </authorList>
    </citation>
    <scope>NUCLEOTIDE SEQUENCE [LARGE SCALE GENOMIC DNA]</scope>
</reference>
<organism evidence="2 3">
    <name type="scientific">Eumeta variegata</name>
    <name type="common">Bagworm moth</name>
    <name type="synonym">Eumeta japonica</name>
    <dbReference type="NCBI Taxonomy" id="151549"/>
    <lineage>
        <taxon>Eukaryota</taxon>
        <taxon>Metazoa</taxon>
        <taxon>Ecdysozoa</taxon>
        <taxon>Arthropoda</taxon>
        <taxon>Hexapoda</taxon>
        <taxon>Insecta</taxon>
        <taxon>Pterygota</taxon>
        <taxon>Neoptera</taxon>
        <taxon>Endopterygota</taxon>
        <taxon>Lepidoptera</taxon>
        <taxon>Glossata</taxon>
        <taxon>Ditrysia</taxon>
        <taxon>Tineoidea</taxon>
        <taxon>Psychidae</taxon>
        <taxon>Oiketicinae</taxon>
        <taxon>Eumeta</taxon>
    </lineage>
</organism>
<comment type="caution">
    <text evidence="2">The sequence shown here is derived from an EMBL/GenBank/DDBJ whole genome shotgun (WGS) entry which is preliminary data.</text>
</comment>
<sequence>MAGRGEARGREREVFGGPQWAQRASGSRALYRLALRFRETQTASRGRAPAGGRAAPAGSGAAPATARSRRESALYTHEIMGTLKQMIAGKAIGYDRASSEIPWGGGCIVASPLYQLFIKR</sequence>
<feature type="region of interest" description="Disordered" evidence="1">
    <location>
        <begin position="41"/>
        <end position="69"/>
    </location>
</feature>
<dbReference type="EMBL" id="BGZK01000419">
    <property type="protein sequence ID" value="GBP42468.1"/>
    <property type="molecule type" value="Genomic_DNA"/>
</dbReference>
<name>A0A4C1VTM3_EUMVA</name>
<protein>
    <submittedName>
        <fullName evidence="2">Uncharacterized protein</fullName>
    </submittedName>
</protein>
<evidence type="ECO:0000313" key="3">
    <source>
        <dbReference type="Proteomes" id="UP000299102"/>
    </source>
</evidence>
<dbReference type="OrthoDB" id="418748at2759"/>
<dbReference type="AlphaFoldDB" id="A0A4C1VTM3"/>
<feature type="compositionally biased region" description="Basic and acidic residues" evidence="1">
    <location>
        <begin position="1"/>
        <end position="14"/>
    </location>
</feature>
<gene>
    <name evidence="2" type="ORF">EVAR_29271_1</name>
</gene>
<proteinExistence type="predicted"/>